<feature type="non-terminal residue" evidence="1">
    <location>
        <position position="1"/>
    </location>
</feature>
<name>A0A392WCQ3_9FABA</name>
<dbReference type="Proteomes" id="UP000265520">
    <property type="component" value="Unassembled WGS sequence"/>
</dbReference>
<sequence>VLNGDDELISGLDGGNGTCKNESTLTLKSVFERGKKE</sequence>
<evidence type="ECO:0000313" key="2">
    <source>
        <dbReference type="Proteomes" id="UP000265520"/>
    </source>
</evidence>
<dbReference type="AlphaFoldDB" id="A0A392WCQ3"/>
<accession>A0A392WCQ3</accession>
<dbReference type="EMBL" id="LXQA011416735">
    <property type="protein sequence ID" value="MCI96520.1"/>
    <property type="molecule type" value="Genomic_DNA"/>
</dbReference>
<reference evidence="1 2" key="1">
    <citation type="journal article" date="2018" name="Front. Plant Sci.">
        <title>Red Clover (Trifolium pratense) and Zigzag Clover (T. medium) - A Picture of Genomic Similarities and Differences.</title>
        <authorList>
            <person name="Dluhosova J."/>
            <person name="Istvanek J."/>
            <person name="Nedelnik J."/>
            <person name="Repkova J."/>
        </authorList>
    </citation>
    <scope>NUCLEOTIDE SEQUENCE [LARGE SCALE GENOMIC DNA]</scope>
    <source>
        <strain evidence="2">cv. 10/8</strain>
        <tissue evidence="1">Leaf</tissue>
    </source>
</reference>
<evidence type="ECO:0000313" key="1">
    <source>
        <dbReference type="EMBL" id="MCI96520.1"/>
    </source>
</evidence>
<comment type="caution">
    <text evidence="1">The sequence shown here is derived from an EMBL/GenBank/DDBJ whole genome shotgun (WGS) entry which is preliminary data.</text>
</comment>
<proteinExistence type="predicted"/>
<protein>
    <submittedName>
        <fullName evidence="1">Uncharacterized protein</fullName>
    </submittedName>
</protein>
<organism evidence="1 2">
    <name type="scientific">Trifolium medium</name>
    <dbReference type="NCBI Taxonomy" id="97028"/>
    <lineage>
        <taxon>Eukaryota</taxon>
        <taxon>Viridiplantae</taxon>
        <taxon>Streptophyta</taxon>
        <taxon>Embryophyta</taxon>
        <taxon>Tracheophyta</taxon>
        <taxon>Spermatophyta</taxon>
        <taxon>Magnoliopsida</taxon>
        <taxon>eudicotyledons</taxon>
        <taxon>Gunneridae</taxon>
        <taxon>Pentapetalae</taxon>
        <taxon>rosids</taxon>
        <taxon>fabids</taxon>
        <taxon>Fabales</taxon>
        <taxon>Fabaceae</taxon>
        <taxon>Papilionoideae</taxon>
        <taxon>50 kb inversion clade</taxon>
        <taxon>NPAAA clade</taxon>
        <taxon>Hologalegina</taxon>
        <taxon>IRL clade</taxon>
        <taxon>Trifolieae</taxon>
        <taxon>Trifolium</taxon>
    </lineage>
</organism>
<keyword evidence="2" id="KW-1185">Reference proteome</keyword>